<dbReference type="OrthoDB" id="45556at2"/>
<dbReference type="RefSeq" id="WP_047754571.1">
    <property type="nucleotide sequence ID" value="NZ_CAJUHA010000011.1"/>
</dbReference>
<evidence type="ECO:0000313" key="2">
    <source>
        <dbReference type="EMBL" id="AKI97437.1"/>
    </source>
</evidence>
<keyword evidence="3" id="KW-1185">Reference proteome</keyword>
<dbReference type="STRING" id="1330330.IX53_05965"/>
<keyword evidence="1" id="KW-0472">Membrane</keyword>
<feature type="transmembrane region" description="Helical" evidence="1">
    <location>
        <begin position="79"/>
        <end position="99"/>
    </location>
</feature>
<feature type="transmembrane region" description="Helical" evidence="1">
    <location>
        <begin position="320"/>
        <end position="340"/>
    </location>
</feature>
<dbReference type="Proteomes" id="UP000035159">
    <property type="component" value="Chromosome"/>
</dbReference>
<dbReference type="KEGG" id="kpf:IX53_05965"/>
<keyword evidence="1" id="KW-1133">Transmembrane helix</keyword>
<name>A0A0G2Z7C0_9BACT</name>
<feature type="transmembrane region" description="Helical" evidence="1">
    <location>
        <begin position="54"/>
        <end position="73"/>
    </location>
</feature>
<feature type="transmembrane region" description="Helical" evidence="1">
    <location>
        <begin position="220"/>
        <end position="238"/>
    </location>
</feature>
<feature type="transmembrane region" description="Helical" evidence="1">
    <location>
        <begin position="25"/>
        <end position="42"/>
    </location>
</feature>
<feature type="transmembrane region" description="Helical" evidence="1">
    <location>
        <begin position="139"/>
        <end position="158"/>
    </location>
</feature>
<organism evidence="2 3">
    <name type="scientific">Kosmotoga pacifica</name>
    <dbReference type="NCBI Taxonomy" id="1330330"/>
    <lineage>
        <taxon>Bacteria</taxon>
        <taxon>Thermotogati</taxon>
        <taxon>Thermotogota</taxon>
        <taxon>Thermotogae</taxon>
        <taxon>Kosmotogales</taxon>
        <taxon>Kosmotogaceae</taxon>
        <taxon>Kosmotoga</taxon>
    </lineage>
</organism>
<evidence type="ECO:0000313" key="3">
    <source>
        <dbReference type="Proteomes" id="UP000035159"/>
    </source>
</evidence>
<accession>A0A0G2Z7C0</accession>
<dbReference type="PATRIC" id="fig|1330330.3.peg.1208"/>
<evidence type="ECO:0000256" key="1">
    <source>
        <dbReference type="SAM" id="Phobius"/>
    </source>
</evidence>
<proteinExistence type="predicted"/>
<keyword evidence="1" id="KW-0812">Transmembrane</keyword>
<sequence>MKKLSNLLSFLYASATVVYVSARDFGFIGTAIVLIVVLLMLYSTRIRAGCTPFVMLPFLLFFTIFVSMGTQRLDFGSSLYFFIVYAAILLSLSTEVWTATIGLITLGVAISAGGVSDTTDAIVFAFIVLLWLFTRNIRVPMIFMTVFPLLIVIVFLSASKLELGIANQFTLRSTEQQQTPSASSLEGSIPAGRSLGELDLFNTTETGESVPGKMLFMPDFLLNILLLLGAFSMILMMIKVKAFNGYLKVIFFSTAVFVMFIAISISVFMFLNQSEEKIVDAGAETGVIIPGKIARSVSTAEATSFTGLTRKFDNSLRIDIEWILLIAASGIVLLTGVFLLKLMKKTVTESTTEEVEAIPEEVELLPLDRFPELKFSKDYILSAYWWLRRKYFPNLHHLTPYELIRYDLESKYLQTLTEIYVEVRYAGKIPKKDAFHEFHDVLKEFSLEKENKISSET</sequence>
<gene>
    <name evidence="2" type="ORF">IX53_05965</name>
</gene>
<feature type="transmembrane region" description="Helical" evidence="1">
    <location>
        <begin position="250"/>
        <end position="271"/>
    </location>
</feature>
<reference evidence="2 3" key="1">
    <citation type="submission" date="2015-04" db="EMBL/GenBank/DDBJ databases">
        <title>Complete Genome Sequence of Kosmotoga pacifica SLHLJ1.</title>
        <authorList>
            <person name="Jiang L.J."/>
            <person name="Shao Z.Z."/>
            <person name="Jebbar M."/>
        </authorList>
    </citation>
    <scope>NUCLEOTIDE SEQUENCE [LARGE SCALE GENOMIC DNA]</scope>
    <source>
        <strain evidence="2 3">SLHLJ1</strain>
    </source>
</reference>
<protein>
    <recommendedName>
        <fullName evidence="4">DUF4129 domain-containing protein</fullName>
    </recommendedName>
</protein>
<dbReference type="AlphaFoldDB" id="A0A0G2Z7C0"/>
<dbReference type="EMBL" id="CP011232">
    <property type="protein sequence ID" value="AKI97437.1"/>
    <property type="molecule type" value="Genomic_DNA"/>
</dbReference>
<evidence type="ECO:0008006" key="4">
    <source>
        <dbReference type="Google" id="ProtNLM"/>
    </source>
</evidence>
<feature type="transmembrane region" description="Helical" evidence="1">
    <location>
        <begin position="106"/>
        <end position="133"/>
    </location>
</feature>